<name>K1UNL1_9ZZZZ</name>
<dbReference type="SUPFAM" id="SSF109709">
    <property type="entry name" value="KorB DNA-binding domain-like"/>
    <property type="match status" value="1"/>
</dbReference>
<comment type="caution">
    <text evidence="1">The sequence shown here is derived from an EMBL/GenBank/DDBJ whole genome shotgun (WGS) entry which is preliminary data.</text>
</comment>
<accession>K1UNL1</accession>
<reference evidence="1" key="1">
    <citation type="journal article" date="2013" name="Environ. Microbiol.">
        <title>Microbiota from the distal guts of lean and obese adolescents exhibit partial functional redundancy besides clear differences in community structure.</title>
        <authorList>
            <person name="Ferrer M."/>
            <person name="Ruiz A."/>
            <person name="Lanza F."/>
            <person name="Haange S.B."/>
            <person name="Oberbach A."/>
            <person name="Till H."/>
            <person name="Bargiela R."/>
            <person name="Campoy C."/>
            <person name="Segura M.T."/>
            <person name="Richter M."/>
            <person name="von Bergen M."/>
            <person name="Seifert J."/>
            <person name="Suarez A."/>
        </authorList>
    </citation>
    <scope>NUCLEOTIDE SEQUENCE</scope>
</reference>
<feature type="non-terminal residue" evidence="1">
    <location>
        <position position="1"/>
    </location>
</feature>
<dbReference type="Gene3D" id="1.10.10.2830">
    <property type="match status" value="1"/>
</dbReference>
<sequence length="118" mass="14022">KEVDESRNQIHRYIRLTYLIPSILQMVDDGRIAFNPAVEISYMTEEHQTWLKEEMDMCDATPSLVQSRTLKDMSRNGTLTENYLHTLLTEEKPNQRQKFFLNHLRKLFLLNPMHIIST</sequence>
<dbReference type="EMBL" id="AJWY01001462">
    <property type="protein sequence ID" value="EKC79750.1"/>
    <property type="molecule type" value="Genomic_DNA"/>
</dbReference>
<organism evidence="1">
    <name type="scientific">human gut metagenome</name>
    <dbReference type="NCBI Taxonomy" id="408170"/>
    <lineage>
        <taxon>unclassified sequences</taxon>
        <taxon>metagenomes</taxon>
        <taxon>organismal metagenomes</taxon>
    </lineage>
</organism>
<proteinExistence type="predicted"/>
<gene>
    <name evidence="1" type="ORF">LEA_02114</name>
</gene>
<evidence type="ECO:0000313" key="1">
    <source>
        <dbReference type="EMBL" id="EKC79750.1"/>
    </source>
</evidence>
<protein>
    <submittedName>
        <fullName evidence="1">ParB-like partition protein</fullName>
    </submittedName>
</protein>
<dbReference type="AlphaFoldDB" id="K1UNL1"/>